<dbReference type="InterPro" id="IPR045663">
    <property type="entry name" value="ORC3_ins"/>
</dbReference>
<keyword evidence="14" id="KW-1185">Reference proteome</keyword>
<comment type="similarity">
    <text evidence="2">Belongs to the ORC3 family.</text>
</comment>
<evidence type="ECO:0000313" key="14">
    <source>
        <dbReference type="Proteomes" id="UP000694561"/>
    </source>
</evidence>
<dbReference type="InterPro" id="IPR045667">
    <property type="entry name" value="ORC3_N"/>
</dbReference>
<dbReference type="InterPro" id="IPR040855">
    <property type="entry name" value="ORC_WH_C"/>
</dbReference>
<dbReference type="Proteomes" id="UP000694561">
    <property type="component" value="Unplaced"/>
</dbReference>
<dbReference type="RefSeq" id="XP_029079608.1">
    <property type="nucleotide sequence ID" value="XM_029223775.1"/>
</dbReference>
<reference evidence="13" key="2">
    <citation type="submission" date="2025-09" db="UniProtKB">
        <authorList>
            <consortium name="Ensembl"/>
        </authorList>
    </citation>
    <scope>IDENTIFICATION</scope>
</reference>
<dbReference type="CTD" id="23595"/>
<accession>A0A8C6CDG0</accession>
<comment type="subcellular location">
    <subcellularLocation>
        <location evidence="1">Nucleus</location>
    </subcellularLocation>
</comment>
<dbReference type="Pfam" id="PF19675">
    <property type="entry name" value="ORC3_ins"/>
    <property type="match status" value="1"/>
</dbReference>
<evidence type="ECO:0000259" key="11">
    <source>
        <dbReference type="Pfam" id="PF18137"/>
    </source>
</evidence>
<dbReference type="PANTHER" id="PTHR12748">
    <property type="entry name" value="ORIGIN RECOGNITION COMPLEX SUBUNIT 3"/>
    <property type="match status" value="1"/>
</dbReference>
<evidence type="ECO:0000256" key="3">
    <source>
        <dbReference type="ARBA" id="ARBA00019085"/>
    </source>
</evidence>
<feature type="domain" description="Origin recognition complex subunit 3 winged helix C-terminal" evidence="11">
    <location>
        <begin position="545"/>
        <end position="657"/>
    </location>
</feature>
<evidence type="ECO:0000256" key="2">
    <source>
        <dbReference type="ARBA" id="ARBA00010977"/>
    </source>
</evidence>
<protein>
    <recommendedName>
        <fullName evidence="3">Origin recognition complex subunit 3</fullName>
    </recommendedName>
</protein>
<dbReference type="GeneID" id="114896005"/>
<dbReference type="AlphaFoldDB" id="A0A8C6CDG0"/>
<keyword evidence="7" id="KW-0539">Nucleus</keyword>
<evidence type="ECO:0000256" key="7">
    <source>
        <dbReference type="ARBA" id="ARBA00023242"/>
    </source>
</evidence>
<evidence type="ECO:0000259" key="10">
    <source>
        <dbReference type="Pfam" id="PF07034"/>
    </source>
</evidence>
<sequence>MKSETERLQEELNKNLFDSLIEFLQKSHSGFQKNSRDWGCQIKLREIPTAALVLGVNVTDHDLTFRSLTEVLQNNVTPYVVSLQAKDCPDMKHFLQKLASQLMDCNVDVQSKEKESVQVTQKKIHYSMDSLSTWYMSVTQKTDVKMPRKKRTPSQWQSPPVVLILKDMESFTTKVLQDFIIISSQHLHEFPLILIFGIATSPVVVHRLLPHAVSSLLCIELFQSLSCKEHLTTVLDKLLLTTQFPFKLSEKVLQVLTNTFLYHDFSIQNFIKGLQLSLLEHFYSQPLSVLCCNLPEAKRRINFLSDNQCENIRRLPSFRRYVEKQASEKQVALLTNERFLKEETQSLLENLHVYHTNYFLVLRCLHQFTSSLPKYPLGRQIRELYCTCLEKNIRDSEEYASALQLLRMLAKDELMAMLQKCFKVFKSSSEKQLGNTAKRIEEFLAQFQSLDAEAKEEEEDTSESQSKGLQKTDLYHLQKSLLEMKELRRASKRQTKFEVLREQLVSFIDSLVREYLLLPETQPLHEVLYFSAAHTLRQHLNAAPRIALHTALNNPYYYLKNEALRSEEGCIPNVAPDICIAYKLHLECSRLINLVDWSEAFATVVTAAEKMDANSVTSEERNEIIHARFIRAVSELELLGFIKPTKQKTDHVARLTWGGC</sequence>
<evidence type="ECO:0000256" key="6">
    <source>
        <dbReference type="ARBA" id="ARBA00023125"/>
    </source>
</evidence>
<keyword evidence="6" id="KW-0238">DNA-binding</keyword>
<dbReference type="GeneTree" id="ENSGT00390000011376"/>
<evidence type="ECO:0000256" key="5">
    <source>
        <dbReference type="ARBA" id="ARBA00022705"/>
    </source>
</evidence>
<evidence type="ECO:0000256" key="1">
    <source>
        <dbReference type="ARBA" id="ARBA00004123"/>
    </source>
</evidence>
<reference evidence="13" key="1">
    <citation type="submission" date="2025-08" db="UniProtKB">
        <authorList>
            <consortium name="Ensembl"/>
        </authorList>
    </citation>
    <scope>IDENTIFICATION</scope>
</reference>
<comment type="function">
    <text evidence="9">Component of the origin recognition complex (ORC) that binds origins of replication. DNA-binding is ATP-dependent. The specific DNA sequences that define origins of replication have not been identified yet. ORC is required to assemble the pre-replication complex necessary to initiate DNA replication. Binds histone H3 and H4 trimethylation marks H3K9me3, H3K27me3 and H4K20me3.</text>
</comment>
<evidence type="ECO:0000256" key="9">
    <source>
        <dbReference type="ARBA" id="ARBA00045241"/>
    </source>
</evidence>
<dbReference type="GO" id="GO:0005664">
    <property type="term" value="C:nuclear origin of replication recognition complex"/>
    <property type="evidence" value="ECO:0007669"/>
    <property type="project" value="InterPro"/>
</dbReference>
<keyword evidence="5" id="KW-0235">DNA replication</keyword>
<feature type="domain" description="Origin recognition complex subunit 3 insertion" evidence="12">
    <location>
        <begin position="301"/>
        <end position="534"/>
    </location>
</feature>
<dbReference type="Pfam" id="PF07034">
    <property type="entry name" value="ORC3_N"/>
    <property type="match status" value="1"/>
</dbReference>
<dbReference type="Ensembl" id="ENSMMNT00015033179.1">
    <property type="protein sequence ID" value="ENSMMNP00015030204.1"/>
    <property type="gene ID" value="ENSMMNG00015021988.1"/>
</dbReference>
<evidence type="ECO:0000259" key="12">
    <source>
        <dbReference type="Pfam" id="PF19675"/>
    </source>
</evidence>
<keyword evidence="4" id="KW-0597">Phosphoprotein</keyword>
<evidence type="ECO:0000256" key="8">
    <source>
        <dbReference type="ARBA" id="ARBA00026084"/>
    </source>
</evidence>
<dbReference type="PANTHER" id="PTHR12748:SF0">
    <property type="entry name" value="ORIGIN RECOGNITION COMPLEX SUBUNIT 3"/>
    <property type="match status" value="1"/>
</dbReference>
<organism evidence="13 14">
    <name type="scientific">Monodon monoceros</name>
    <name type="common">Narwhal</name>
    <name type="synonym">Ceratodon monodon</name>
    <dbReference type="NCBI Taxonomy" id="40151"/>
    <lineage>
        <taxon>Eukaryota</taxon>
        <taxon>Metazoa</taxon>
        <taxon>Chordata</taxon>
        <taxon>Craniata</taxon>
        <taxon>Vertebrata</taxon>
        <taxon>Euteleostomi</taxon>
        <taxon>Mammalia</taxon>
        <taxon>Eutheria</taxon>
        <taxon>Laurasiatheria</taxon>
        <taxon>Artiodactyla</taxon>
        <taxon>Whippomorpha</taxon>
        <taxon>Cetacea</taxon>
        <taxon>Odontoceti</taxon>
        <taxon>Monodontidae</taxon>
        <taxon>Monodon</taxon>
    </lineage>
</organism>
<gene>
    <name evidence="13" type="primary">ORC3</name>
</gene>
<dbReference type="CDD" id="cd20704">
    <property type="entry name" value="Orc3"/>
    <property type="match status" value="2"/>
</dbReference>
<dbReference type="GO" id="GO:0031261">
    <property type="term" value="C:DNA replication preinitiation complex"/>
    <property type="evidence" value="ECO:0007669"/>
    <property type="project" value="TreeGrafter"/>
</dbReference>
<feature type="domain" description="Origin recognition complex subunit 3 N-terminal" evidence="10">
    <location>
        <begin position="1"/>
        <end position="290"/>
    </location>
</feature>
<evidence type="ECO:0000256" key="4">
    <source>
        <dbReference type="ARBA" id="ARBA00022553"/>
    </source>
</evidence>
<dbReference type="GO" id="GO:0003688">
    <property type="term" value="F:DNA replication origin binding"/>
    <property type="evidence" value="ECO:0007669"/>
    <property type="project" value="TreeGrafter"/>
</dbReference>
<dbReference type="InterPro" id="IPR020795">
    <property type="entry name" value="ORC3"/>
</dbReference>
<evidence type="ECO:0000313" key="13">
    <source>
        <dbReference type="Ensembl" id="ENSMMNP00015030204.1"/>
    </source>
</evidence>
<dbReference type="GO" id="GO:0005656">
    <property type="term" value="C:nuclear pre-replicative complex"/>
    <property type="evidence" value="ECO:0007669"/>
    <property type="project" value="TreeGrafter"/>
</dbReference>
<proteinExistence type="inferred from homology"/>
<dbReference type="Pfam" id="PF18137">
    <property type="entry name" value="WHD_ORC"/>
    <property type="match status" value="1"/>
</dbReference>
<comment type="subunit">
    <text evidence="8">Component of ORC, a complex composed of at least 6 subunits: ORC1, ORC2, ORC3, ORC4, ORC5 and ORC6. ORC is regulated in a cell-cycle dependent manner. It is sequentially assembled at the exit from anaphase of mitosis and disassembled as cells enter S phase.</text>
</comment>
<dbReference type="GO" id="GO:0006270">
    <property type="term" value="P:DNA replication initiation"/>
    <property type="evidence" value="ECO:0007669"/>
    <property type="project" value="TreeGrafter"/>
</dbReference>
<name>A0A8C6CDG0_MONMO</name>